<dbReference type="AlphaFoldDB" id="A0A067QIT0"/>
<feature type="region of interest" description="Disordered" evidence="1">
    <location>
        <begin position="21"/>
        <end position="42"/>
    </location>
</feature>
<protein>
    <submittedName>
        <fullName evidence="2">Uncharacterized protein</fullName>
    </submittedName>
</protein>
<accession>A0A067QIT0</accession>
<keyword evidence="3" id="KW-1185">Reference proteome</keyword>
<sequence length="132" mass="15023">MFRNVRIPLYPSFHVGQAVRRTSTGPKPKQWMPHDSPNIGPSDDAIRPLVHHRLSKFLIMTMIPFALGYQIFVHDFGDHEHVFQPARRWVARQKASFFNLSPAERHLVVTEIQQESSSGKPESAQTGTSAHV</sequence>
<name>A0A067QIT0_9AGAM</name>
<dbReference type="EMBL" id="KL197711">
    <property type="protein sequence ID" value="KDQ62516.1"/>
    <property type="molecule type" value="Genomic_DNA"/>
</dbReference>
<dbReference type="STRING" id="933084.A0A067QIT0"/>
<reference evidence="3" key="1">
    <citation type="journal article" date="2014" name="Proc. Natl. Acad. Sci. U.S.A.">
        <title>Extensive sampling of basidiomycete genomes demonstrates inadequacy of the white-rot/brown-rot paradigm for wood decay fungi.</title>
        <authorList>
            <person name="Riley R."/>
            <person name="Salamov A.A."/>
            <person name="Brown D.W."/>
            <person name="Nagy L.G."/>
            <person name="Floudas D."/>
            <person name="Held B.W."/>
            <person name="Levasseur A."/>
            <person name="Lombard V."/>
            <person name="Morin E."/>
            <person name="Otillar R."/>
            <person name="Lindquist E.A."/>
            <person name="Sun H."/>
            <person name="LaButti K.M."/>
            <person name="Schmutz J."/>
            <person name="Jabbour D."/>
            <person name="Luo H."/>
            <person name="Baker S.E."/>
            <person name="Pisabarro A.G."/>
            <person name="Walton J.D."/>
            <person name="Blanchette R.A."/>
            <person name="Henrissat B."/>
            <person name="Martin F."/>
            <person name="Cullen D."/>
            <person name="Hibbett D.S."/>
            <person name="Grigoriev I.V."/>
        </authorList>
    </citation>
    <scope>NUCLEOTIDE SEQUENCE [LARGE SCALE GENOMIC DNA]</scope>
    <source>
        <strain evidence="3">MUCL 33604</strain>
    </source>
</reference>
<evidence type="ECO:0000313" key="3">
    <source>
        <dbReference type="Proteomes" id="UP000027265"/>
    </source>
</evidence>
<feature type="region of interest" description="Disordered" evidence="1">
    <location>
        <begin position="112"/>
        <end position="132"/>
    </location>
</feature>
<dbReference type="InParanoid" id="A0A067QIT0"/>
<dbReference type="HOGENOM" id="CLU_1917346_0_0_1"/>
<dbReference type="OrthoDB" id="192748at2759"/>
<evidence type="ECO:0000256" key="1">
    <source>
        <dbReference type="SAM" id="MobiDB-lite"/>
    </source>
</evidence>
<dbReference type="Proteomes" id="UP000027265">
    <property type="component" value="Unassembled WGS sequence"/>
</dbReference>
<proteinExistence type="predicted"/>
<organism evidence="2 3">
    <name type="scientific">Jaapia argillacea MUCL 33604</name>
    <dbReference type="NCBI Taxonomy" id="933084"/>
    <lineage>
        <taxon>Eukaryota</taxon>
        <taxon>Fungi</taxon>
        <taxon>Dikarya</taxon>
        <taxon>Basidiomycota</taxon>
        <taxon>Agaricomycotina</taxon>
        <taxon>Agaricomycetes</taxon>
        <taxon>Agaricomycetidae</taxon>
        <taxon>Jaapiales</taxon>
        <taxon>Jaapiaceae</taxon>
        <taxon>Jaapia</taxon>
    </lineage>
</organism>
<gene>
    <name evidence="2" type="ORF">JAAARDRAFT_30420</name>
</gene>
<evidence type="ECO:0000313" key="2">
    <source>
        <dbReference type="EMBL" id="KDQ62516.1"/>
    </source>
</evidence>